<dbReference type="Proteomes" id="UP000306317">
    <property type="component" value="Unassembled WGS sequence"/>
</dbReference>
<dbReference type="InterPro" id="IPR001320">
    <property type="entry name" value="Iontro_rcpt_C"/>
</dbReference>
<evidence type="ECO:0000256" key="8">
    <source>
        <dbReference type="ARBA" id="ARBA00023180"/>
    </source>
</evidence>
<protein>
    <recommendedName>
        <fullName evidence="12">Solute-binding protein family 3/N-terminal domain-containing protein</fullName>
    </recommendedName>
</protein>
<dbReference type="InterPro" id="IPR015683">
    <property type="entry name" value="Ionotropic_Glu_rcpt"/>
</dbReference>
<keyword evidence="14" id="KW-1185">Reference proteome</keyword>
<dbReference type="RefSeq" id="WP_168709604.1">
    <property type="nucleotide sequence ID" value="NZ_MWIO01000025.1"/>
</dbReference>
<keyword evidence="7" id="KW-0675">Receptor</keyword>
<dbReference type="PANTHER" id="PTHR18966">
    <property type="entry name" value="IONOTROPIC GLUTAMATE RECEPTOR"/>
    <property type="match status" value="1"/>
</dbReference>
<evidence type="ECO:0000256" key="2">
    <source>
        <dbReference type="ARBA" id="ARBA00022448"/>
    </source>
</evidence>
<dbReference type="EMBL" id="MWIO01000025">
    <property type="protein sequence ID" value="THD07597.1"/>
    <property type="molecule type" value="Genomic_DNA"/>
</dbReference>
<proteinExistence type="predicted"/>
<comment type="subcellular location">
    <subcellularLocation>
        <location evidence="1">Membrane</location>
        <topology evidence="1">Multi-pass membrane protein</topology>
    </subcellularLocation>
</comment>
<evidence type="ECO:0000256" key="9">
    <source>
        <dbReference type="ARBA" id="ARBA00023303"/>
    </source>
</evidence>
<dbReference type="SUPFAM" id="SSF81324">
    <property type="entry name" value="Voltage-gated potassium channels"/>
    <property type="match status" value="1"/>
</dbReference>
<evidence type="ECO:0000256" key="1">
    <source>
        <dbReference type="ARBA" id="ARBA00004141"/>
    </source>
</evidence>
<feature type="domain" description="Solute-binding protein family 3/N-terminal" evidence="12">
    <location>
        <begin position="54"/>
        <end position="382"/>
    </location>
</feature>
<feature type="transmembrane region" description="Helical" evidence="10">
    <location>
        <begin position="162"/>
        <end position="184"/>
    </location>
</feature>
<dbReference type="Pfam" id="PF00060">
    <property type="entry name" value="Lig_chan"/>
    <property type="match status" value="1"/>
</dbReference>
<keyword evidence="4 10" id="KW-1133">Transmembrane helix</keyword>
<accession>A0A4S3KG64</accession>
<dbReference type="SMART" id="SM00062">
    <property type="entry name" value="PBPb"/>
    <property type="match status" value="1"/>
</dbReference>
<evidence type="ECO:0000256" key="3">
    <source>
        <dbReference type="ARBA" id="ARBA00022692"/>
    </source>
</evidence>
<sequence>MRKRLWPLCLLSLLALMPASGVHAAGQTAKVYPIAAGTAATVTPATELKRANQPLLVGVKVAPPFVIEDHGHYSGLAIDLWQEIAADHGWKYVYQPYDLDGLLQAVSDSKVDVALGAITATAAREQRMDFAHPLTSSGLAVAVRGGQTAGWLAVAQALVSPAFLKVIGSLALLLLVVGFLVWLLEHKRNPEQFGGSRSQGIFSGFWWAMVTMTTVGYGDAAPRTVGGRIIGLVWMLAALLIVSFFTAAITSALTVGQLSERIRSATDLGGMRIASVPDSTSAAWLDRQQLSYARARDVDAALVELAAGRVDAVVYDEPLLRWDIRWHYRGQLEVLPLLLERQDYAFALPTGSRLREPIDTSLLQRINAPDWPQRLDKAFGATGQ</sequence>
<keyword evidence="11" id="KW-0732">Signal</keyword>
<name>A0A4S3KG64_9GAMM</name>
<comment type="caution">
    <text evidence="13">The sequence shown here is derived from an EMBL/GenBank/DDBJ whole genome shotgun (WGS) entry which is preliminary data.</text>
</comment>
<dbReference type="Gene3D" id="3.40.190.10">
    <property type="entry name" value="Periplasmic binding protein-like II"/>
    <property type="match status" value="2"/>
</dbReference>
<reference evidence="13 14" key="1">
    <citation type="submission" date="2017-02" db="EMBL/GenBank/DDBJ databases">
        <title>Whole genome sequencing of Rhodanobacter lindaniclasticus DSM 17932.</title>
        <authorList>
            <person name="Kumar S."/>
            <person name="Patil P."/>
            <person name="Patil P.B."/>
        </authorList>
    </citation>
    <scope>NUCLEOTIDE SEQUENCE [LARGE SCALE GENOMIC DNA]</scope>
    <source>
        <strain evidence="13 14">DSM 17932</strain>
    </source>
</reference>
<gene>
    <name evidence="13" type="ORF">B1991_08115</name>
</gene>
<dbReference type="GO" id="GO:0015276">
    <property type="term" value="F:ligand-gated monoatomic ion channel activity"/>
    <property type="evidence" value="ECO:0007669"/>
    <property type="project" value="InterPro"/>
</dbReference>
<dbReference type="Gene3D" id="1.10.287.70">
    <property type="match status" value="1"/>
</dbReference>
<feature type="chain" id="PRO_5020906086" description="Solute-binding protein family 3/N-terminal domain-containing protein" evidence="11">
    <location>
        <begin position="25"/>
        <end position="384"/>
    </location>
</feature>
<evidence type="ECO:0000256" key="4">
    <source>
        <dbReference type="ARBA" id="ARBA00022989"/>
    </source>
</evidence>
<keyword evidence="6 10" id="KW-0472">Membrane</keyword>
<dbReference type="GO" id="GO:0016020">
    <property type="term" value="C:membrane"/>
    <property type="evidence" value="ECO:0007669"/>
    <property type="project" value="UniProtKB-SubCell"/>
</dbReference>
<evidence type="ECO:0000259" key="12">
    <source>
        <dbReference type="SMART" id="SM00062"/>
    </source>
</evidence>
<evidence type="ECO:0000313" key="14">
    <source>
        <dbReference type="Proteomes" id="UP000306317"/>
    </source>
</evidence>
<evidence type="ECO:0000256" key="7">
    <source>
        <dbReference type="ARBA" id="ARBA00023170"/>
    </source>
</evidence>
<evidence type="ECO:0000256" key="5">
    <source>
        <dbReference type="ARBA" id="ARBA00023065"/>
    </source>
</evidence>
<evidence type="ECO:0000256" key="10">
    <source>
        <dbReference type="SAM" id="Phobius"/>
    </source>
</evidence>
<keyword evidence="3 10" id="KW-0812">Transmembrane</keyword>
<dbReference type="InterPro" id="IPR001638">
    <property type="entry name" value="Solute-binding_3/MltF_N"/>
</dbReference>
<feature type="transmembrane region" description="Helical" evidence="10">
    <location>
        <begin position="229"/>
        <end position="255"/>
    </location>
</feature>
<feature type="transmembrane region" description="Helical" evidence="10">
    <location>
        <begin position="200"/>
        <end position="217"/>
    </location>
</feature>
<keyword evidence="2" id="KW-0813">Transport</keyword>
<dbReference type="Pfam" id="PF00497">
    <property type="entry name" value="SBP_bac_3"/>
    <property type="match status" value="1"/>
</dbReference>
<evidence type="ECO:0000313" key="13">
    <source>
        <dbReference type="EMBL" id="THD07597.1"/>
    </source>
</evidence>
<dbReference type="AlphaFoldDB" id="A0A4S3KG64"/>
<evidence type="ECO:0000256" key="11">
    <source>
        <dbReference type="SAM" id="SignalP"/>
    </source>
</evidence>
<keyword evidence="9" id="KW-0407">Ion channel</keyword>
<keyword evidence="8" id="KW-0325">Glycoprotein</keyword>
<keyword evidence="5" id="KW-0406">Ion transport</keyword>
<dbReference type="SUPFAM" id="SSF53850">
    <property type="entry name" value="Periplasmic binding protein-like II"/>
    <property type="match status" value="1"/>
</dbReference>
<feature type="signal peptide" evidence="11">
    <location>
        <begin position="1"/>
        <end position="24"/>
    </location>
</feature>
<evidence type="ECO:0000256" key="6">
    <source>
        <dbReference type="ARBA" id="ARBA00023136"/>
    </source>
</evidence>
<organism evidence="13 14">
    <name type="scientific">Rhodanobacter lindaniclasticus</name>
    <dbReference type="NCBI Taxonomy" id="75310"/>
    <lineage>
        <taxon>Bacteria</taxon>
        <taxon>Pseudomonadati</taxon>
        <taxon>Pseudomonadota</taxon>
        <taxon>Gammaproteobacteria</taxon>
        <taxon>Lysobacterales</taxon>
        <taxon>Rhodanobacteraceae</taxon>
        <taxon>Rhodanobacter</taxon>
    </lineage>
</organism>